<feature type="domain" description="Glycosyl transferase family 1" evidence="1">
    <location>
        <begin position="186"/>
        <end position="352"/>
    </location>
</feature>
<dbReference type="InterPro" id="IPR028098">
    <property type="entry name" value="Glyco_trans_4-like_N"/>
</dbReference>
<dbReference type="Proteomes" id="UP000076923">
    <property type="component" value="Unassembled WGS sequence"/>
</dbReference>
<reference evidence="3 4" key="1">
    <citation type="submission" date="2016-02" db="EMBL/GenBank/DDBJ databases">
        <title>Draft genome sequence of Polaribacter atrinae KACC17473.</title>
        <authorList>
            <person name="Shin S.-K."/>
            <person name="Yi H."/>
        </authorList>
    </citation>
    <scope>NUCLEOTIDE SEQUENCE [LARGE SCALE GENOMIC DNA]</scope>
    <source>
        <strain evidence="3 4">KACC 17473</strain>
    </source>
</reference>
<evidence type="ECO:0000313" key="4">
    <source>
        <dbReference type="Proteomes" id="UP000076923"/>
    </source>
</evidence>
<proteinExistence type="predicted"/>
<gene>
    <name evidence="3" type="ORF">LPB303_00860</name>
</gene>
<dbReference type="STRING" id="1333662.LPB303_00860"/>
<dbReference type="RefSeq" id="WP_068447153.1">
    <property type="nucleotide sequence ID" value="NZ_CP150660.1"/>
</dbReference>
<feature type="domain" description="Glycosyltransferase subfamily 4-like N-terminal" evidence="2">
    <location>
        <begin position="82"/>
        <end position="183"/>
    </location>
</feature>
<dbReference type="OrthoDB" id="502646at2"/>
<evidence type="ECO:0000259" key="2">
    <source>
        <dbReference type="Pfam" id="PF13439"/>
    </source>
</evidence>
<dbReference type="Pfam" id="PF13439">
    <property type="entry name" value="Glyco_transf_4"/>
    <property type="match status" value="1"/>
</dbReference>
<dbReference type="Pfam" id="PF00534">
    <property type="entry name" value="Glycos_transf_1"/>
    <property type="match status" value="1"/>
</dbReference>
<sequence length="379" mass="43926">MKILFITHYSFLYGANKSLLQLLIDLKTDYNISPTVIVPEKGTFSSKLEENNIDYYVFRYYNWLNSNTFIKAKTKIIINKFLFKKVLGFLRKYNYNFDLIHTNSSATNLGGYLSNRMKIPHVWHIREYGKDDFNLKYETGIENAGNYFNLNASVIITVSKDLKEYYSNYINPEKIKVIYNGIKIKNNFEKIYNFTDPLKICVLGAISENKNQIEVIKALSYLKNQKKQSNFVLYIVGDGLDTYVEVLKEYVEKEGLNENVVFKGYIAHVDNFLKMMDLGIVSSNREAFGRVTVEYMMNKIPVIANKNGANKEIITATNLGYIYDLGDTEQLAEIIYKINENRKDLKLIGETAFEHAIKNFSSKLNTDNIYKVYKEVVVV</sequence>
<keyword evidence="4" id="KW-1185">Reference proteome</keyword>
<dbReference type="CDD" id="cd03801">
    <property type="entry name" value="GT4_PimA-like"/>
    <property type="match status" value="1"/>
</dbReference>
<dbReference type="InterPro" id="IPR001296">
    <property type="entry name" value="Glyco_trans_1"/>
</dbReference>
<organism evidence="3 4">
    <name type="scientific">Polaribacter atrinae</name>
    <dbReference type="NCBI Taxonomy" id="1333662"/>
    <lineage>
        <taxon>Bacteria</taxon>
        <taxon>Pseudomonadati</taxon>
        <taxon>Bacteroidota</taxon>
        <taxon>Flavobacteriia</taxon>
        <taxon>Flavobacteriales</taxon>
        <taxon>Flavobacteriaceae</taxon>
    </lineage>
</organism>
<dbReference type="PANTHER" id="PTHR12526:SF627">
    <property type="entry name" value="D-RHAMNOSYLTRANSFERASE WBPZ"/>
    <property type="match status" value="1"/>
</dbReference>
<protein>
    <recommendedName>
        <fullName evidence="5">Glycosyl transferase family 1</fullName>
    </recommendedName>
</protein>
<dbReference type="SUPFAM" id="SSF53756">
    <property type="entry name" value="UDP-Glycosyltransferase/glycogen phosphorylase"/>
    <property type="match status" value="1"/>
</dbReference>
<dbReference type="PANTHER" id="PTHR12526">
    <property type="entry name" value="GLYCOSYLTRANSFERASE"/>
    <property type="match status" value="1"/>
</dbReference>
<accession>A0A176TH19</accession>
<dbReference type="AlphaFoldDB" id="A0A176TH19"/>
<evidence type="ECO:0000313" key="3">
    <source>
        <dbReference type="EMBL" id="OAD46833.1"/>
    </source>
</evidence>
<name>A0A176TH19_9FLAO</name>
<evidence type="ECO:0000259" key="1">
    <source>
        <dbReference type="Pfam" id="PF00534"/>
    </source>
</evidence>
<comment type="caution">
    <text evidence="3">The sequence shown here is derived from an EMBL/GenBank/DDBJ whole genome shotgun (WGS) entry which is preliminary data.</text>
</comment>
<evidence type="ECO:0008006" key="5">
    <source>
        <dbReference type="Google" id="ProtNLM"/>
    </source>
</evidence>
<dbReference type="EMBL" id="LVWE01000001">
    <property type="protein sequence ID" value="OAD46833.1"/>
    <property type="molecule type" value="Genomic_DNA"/>
</dbReference>
<dbReference type="Gene3D" id="3.40.50.2000">
    <property type="entry name" value="Glycogen Phosphorylase B"/>
    <property type="match status" value="2"/>
</dbReference>
<dbReference type="GO" id="GO:0016757">
    <property type="term" value="F:glycosyltransferase activity"/>
    <property type="evidence" value="ECO:0007669"/>
    <property type="project" value="InterPro"/>
</dbReference>